<evidence type="ECO:0000313" key="2">
    <source>
        <dbReference type="Proteomes" id="UP000810252"/>
    </source>
</evidence>
<organism evidence="1 2">
    <name type="scientific">Candidatus Cryptobacteroides merdigallinarum</name>
    <dbReference type="NCBI Taxonomy" id="2840770"/>
    <lineage>
        <taxon>Bacteria</taxon>
        <taxon>Pseudomonadati</taxon>
        <taxon>Bacteroidota</taxon>
        <taxon>Bacteroidia</taxon>
        <taxon>Bacteroidales</taxon>
        <taxon>Candidatus Cryptobacteroides</taxon>
    </lineage>
</organism>
<protein>
    <recommendedName>
        <fullName evidence="3">Lipoprotein</fullName>
    </recommendedName>
</protein>
<evidence type="ECO:0000313" key="1">
    <source>
        <dbReference type="EMBL" id="MBO8448007.1"/>
    </source>
</evidence>
<reference evidence="1" key="2">
    <citation type="journal article" date="2021" name="PeerJ">
        <title>Extensive microbial diversity within the chicken gut microbiome revealed by metagenomics and culture.</title>
        <authorList>
            <person name="Gilroy R."/>
            <person name="Ravi A."/>
            <person name="Getino M."/>
            <person name="Pursley I."/>
            <person name="Horton D.L."/>
            <person name="Alikhan N.F."/>
            <person name="Baker D."/>
            <person name="Gharbi K."/>
            <person name="Hall N."/>
            <person name="Watson M."/>
            <person name="Adriaenssens E.M."/>
            <person name="Foster-Nyarko E."/>
            <person name="Jarju S."/>
            <person name="Secka A."/>
            <person name="Antonio M."/>
            <person name="Oren A."/>
            <person name="Chaudhuri R.R."/>
            <person name="La Ragione R."/>
            <person name="Hildebrand F."/>
            <person name="Pallen M.J."/>
        </authorList>
    </citation>
    <scope>NUCLEOTIDE SEQUENCE</scope>
    <source>
        <strain evidence="1">20514</strain>
    </source>
</reference>
<dbReference type="AlphaFoldDB" id="A0A9D9HFK5"/>
<reference evidence="1" key="1">
    <citation type="submission" date="2020-10" db="EMBL/GenBank/DDBJ databases">
        <authorList>
            <person name="Gilroy R."/>
        </authorList>
    </citation>
    <scope>NUCLEOTIDE SEQUENCE</scope>
    <source>
        <strain evidence="1">20514</strain>
    </source>
</reference>
<gene>
    <name evidence="1" type="ORF">IAC29_01890</name>
</gene>
<accession>A0A9D9HFK5</accession>
<proteinExistence type="predicted"/>
<dbReference type="Proteomes" id="UP000810252">
    <property type="component" value="Unassembled WGS sequence"/>
</dbReference>
<dbReference type="PROSITE" id="PS51257">
    <property type="entry name" value="PROKAR_LIPOPROTEIN"/>
    <property type="match status" value="1"/>
</dbReference>
<name>A0A9D9HFK5_9BACT</name>
<comment type="caution">
    <text evidence="1">The sequence shown here is derived from an EMBL/GenBank/DDBJ whole genome shotgun (WGS) entry which is preliminary data.</text>
</comment>
<dbReference type="EMBL" id="JADIMQ010000027">
    <property type="protein sequence ID" value="MBO8448007.1"/>
    <property type="molecule type" value="Genomic_DNA"/>
</dbReference>
<evidence type="ECO:0008006" key="3">
    <source>
        <dbReference type="Google" id="ProtNLM"/>
    </source>
</evidence>
<sequence>MNKEIKKFSCLPLLFMTMLSCGKDTGIDIKKPEEGGGDKEDPAVTGKKTSLYRYMYWEHQDNRGLLNRLVSRWEKWAGRVGPLSLSLMTE</sequence>